<organism evidence="2 3">
    <name type="scientific">Paenibacillus ferrarius</name>
    <dbReference type="NCBI Taxonomy" id="1469647"/>
    <lineage>
        <taxon>Bacteria</taxon>
        <taxon>Bacillati</taxon>
        <taxon>Bacillota</taxon>
        <taxon>Bacilli</taxon>
        <taxon>Bacillales</taxon>
        <taxon>Paenibacillaceae</taxon>
        <taxon>Paenibacillus</taxon>
    </lineage>
</organism>
<dbReference type="InterPro" id="IPR013154">
    <property type="entry name" value="ADH-like_N"/>
</dbReference>
<evidence type="ECO:0000313" key="3">
    <source>
        <dbReference type="Proteomes" id="UP000190626"/>
    </source>
</evidence>
<dbReference type="GO" id="GO:0016491">
    <property type="term" value="F:oxidoreductase activity"/>
    <property type="evidence" value="ECO:0007669"/>
    <property type="project" value="InterPro"/>
</dbReference>
<dbReference type="InterPro" id="IPR020843">
    <property type="entry name" value="ER"/>
</dbReference>
<dbReference type="Gene3D" id="3.40.50.720">
    <property type="entry name" value="NAD(P)-binding Rossmann-like Domain"/>
    <property type="match status" value="1"/>
</dbReference>
<dbReference type="Proteomes" id="UP000190626">
    <property type="component" value="Unassembled WGS sequence"/>
</dbReference>
<reference evidence="3" key="1">
    <citation type="submission" date="2016-07" db="EMBL/GenBank/DDBJ databases">
        <authorList>
            <person name="Florea S."/>
            <person name="Webb J.S."/>
            <person name="Jaromczyk J."/>
            <person name="Schardl C.L."/>
        </authorList>
    </citation>
    <scope>NUCLEOTIDE SEQUENCE [LARGE SCALE GENOMIC DNA]</scope>
    <source>
        <strain evidence="3">CY1</strain>
    </source>
</reference>
<dbReference type="STRING" id="1469647.BC351_40405"/>
<proteinExistence type="predicted"/>
<evidence type="ECO:0000313" key="2">
    <source>
        <dbReference type="EMBL" id="OPH47041.1"/>
    </source>
</evidence>
<dbReference type="InterPro" id="IPR011032">
    <property type="entry name" value="GroES-like_sf"/>
</dbReference>
<dbReference type="Pfam" id="PF08240">
    <property type="entry name" value="ADH_N"/>
    <property type="match status" value="1"/>
</dbReference>
<feature type="domain" description="Enoyl reductase (ER)" evidence="1">
    <location>
        <begin position="12"/>
        <end position="333"/>
    </location>
</feature>
<dbReference type="OrthoDB" id="9792162at2"/>
<protein>
    <submittedName>
        <fullName evidence="2">Alcohol dehydrogenase</fullName>
    </submittedName>
</protein>
<dbReference type="Pfam" id="PF13602">
    <property type="entry name" value="ADH_zinc_N_2"/>
    <property type="match status" value="1"/>
</dbReference>
<sequence length="336" mass="36754">MFRSHWVVKQFGGPQAMEWVKEPLRTPFAGELRIKIQAAGVALGDVLRRTGKYPVSLTLPYTPGYDAVGIVEEAGAEMEHFHPGQQVGVFFNGTGGYATHVYAKADELFPIPEGIDTLLAAAVILNYVSAYQLLHRLARATKGERLLIHGASGGVGTALLELGKLAGLQIYGTASEVKQAVVTSYGAFPIDYRSQDFVKVLREQVPEGMDIVLDPIGGDNYRRSLQTLSAKGRFISYGYTAILQEGEAEDWAAEWKWLAEQQATENGNPISLYSITGLKQKQPDWFREDTAAVLDLLAQGKIKPLVPHILPMEDAVQAHEMLETSSTAGKIVLVNE</sequence>
<gene>
    <name evidence="2" type="ORF">BC351_40405</name>
</gene>
<dbReference type="InterPro" id="IPR051397">
    <property type="entry name" value="Zn-ADH-like_protein"/>
</dbReference>
<comment type="caution">
    <text evidence="2">The sequence shown here is derived from an EMBL/GenBank/DDBJ whole genome shotgun (WGS) entry which is preliminary data.</text>
</comment>
<dbReference type="SUPFAM" id="SSF50129">
    <property type="entry name" value="GroES-like"/>
    <property type="match status" value="1"/>
</dbReference>
<dbReference type="RefSeq" id="WP_079421046.1">
    <property type="nucleotide sequence ID" value="NZ_MBTG01000067.1"/>
</dbReference>
<dbReference type="PANTHER" id="PTHR43677">
    <property type="entry name" value="SHORT-CHAIN DEHYDROGENASE/REDUCTASE"/>
    <property type="match status" value="1"/>
</dbReference>
<dbReference type="Gene3D" id="3.90.180.10">
    <property type="entry name" value="Medium-chain alcohol dehydrogenases, catalytic domain"/>
    <property type="match status" value="1"/>
</dbReference>
<dbReference type="AlphaFoldDB" id="A0A1V4H768"/>
<evidence type="ECO:0000259" key="1">
    <source>
        <dbReference type="SMART" id="SM00829"/>
    </source>
</evidence>
<dbReference type="PANTHER" id="PTHR43677:SF4">
    <property type="entry name" value="QUINONE OXIDOREDUCTASE-LIKE PROTEIN 2"/>
    <property type="match status" value="1"/>
</dbReference>
<accession>A0A1V4H768</accession>
<name>A0A1V4H768_9BACL</name>
<keyword evidence="3" id="KW-1185">Reference proteome</keyword>
<dbReference type="SMART" id="SM00829">
    <property type="entry name" value="PKS_ER"/>
    <property type="match status" value="1"/>
</dbReference>
<dbReference type="SUPFAM" id="SSF51735">
    <property type="entry name" value="NAD(P)-binding Rossmann-fold domains"/>
    <property type="match status" value="1"/>
</dbReference>
<dbReference type="InterPro" id="IPR036291">
    <property type="entry name" value="NAD(P)-bd_dom_sf"/>
</dbReference>
<dbReference type="EMBL" id="MBTG01000067">
    <property type="protein sequence ID" value="OPH47041.1"/>
    <property type="molecule type" value="Genomic_DNA"/>
</dbReference>